<dbReference type="InterPro" id="IPR050726">
    <property type="entry name" value="mGluR"/>
</dbReference>
<evidence type="ECO:0000256" key="3">
    <source>
        <dbReference type="ARBA" id="ARBA00022989"/>
    </source>
</evidence>
<sequence>LDRGQDIKLNLLKTASCVIIAQRYSTKKSAMALLPFRFPALHFLLTALAISSLAPPAESAAAWSYRWRNLNASDSGGGCSATLQTVDLADHFREALIDIVVYQALGEIANKTEQPEACGLQRNILDYVSNQLDTKSVCLNPHSTAELQTILQYLQLAQPSGGWPPAVSAVLSKINYRDALSERGFFSSASVPVLTAAPSEVELVSATYQFIVRRGWSYVGLLWEAEPGSTRLSQQLQSQWRSDGRVCFPLLLSFTSRNVTEAARSLKDFVYVSRRLPRFTVAFIGSGAAFLRLWDLVSGSDSAFADTEKRYQLVLVGAAFSSFHRMSDTPRRRNLALGTVFIFPGILDPDVATDELRLLFSNITSDPASMGRFSELRDTHSRLNSLKQSTSSLCTWSDPNSLCYLLALRYDFHALSLAPLLADGVPSLSTIIDIQRLRQKSVTLSSLKTNLTILDSFVRAGFTSYSMERGLEHSTRGFWQPIAKIYQSQLSGTSYSLVKLGEMIVRQAGTIAQTYELDVSGRSRFYELTSGNPDIFPKETNSTASECPASCPECVSESEKQFIQFKEGDIYLGVLVPVFYRGSDVFDCTDGSFRKKSVGGYEFAMAFKFVVDIVDALSQGSAMPQGFNTSQVDQNFLRGVRDLLQRVHDGRTKKLRWGYVVLDTCYSPSCTVRRLGSLLDGTLASAPGFNFTKVVGFVGALSSTQTMASSQLLKMYNLPLISYGSTSTALSNIGQYPFVIRTVSSDTAIIEGMVQMLRHLNADYISVVYASSAYGMSLRDEMNAIASENGICIAKLISYDCGDDKSCKRGLIISLKSVKARYVAFLSSLQDLISLLNYPEAEMDIDYLTLLTTESVGVSDAAFVDKKNVGLGTLSLQLVSSPAPAFAAFVNYSLTKLPPNPNNISRWDRLYFEDAQQCYLPGSFQRNPAFSQACLQSLVERHPITEVESRSPFVIDATATLVLGTLTAMTYLCQVTTPEPACPAFFAGDFGGMLQRANLVMYGSVASSDPRPQGFSGSYNGVAWSYRKVFDKRMGRTPFSLWQYRKVGSGDYRFVQIGLFDGDSSSSFTETAEQLQSMERSFSATAGDSCRTKAQCSVRDTQCANRPKTAHSPTPNPRDGNVTNKDSGGGGVSLGFLGLLIFPGFLLGFLPICVYNLCIKLRSSDDNQSDLSASAEYANNESFRSGKANVGGDYPWCSNGNGSGSMA</sequence>
<evidence type="ECO:0000313" key="10">
    <source>
        <dbReference type="EMBL" id="PAA57157.1"/>
    </source>
</evidence>
<dbReference type="InterPro" id="IPR001828">
    <property type="entry name" value="ANF_lig-bd_rcpt"/>
</dbReference>
<dbReference type="EMBL" id="NIVC01002523">
    <property type="protein sequence ID" value="PAA57157.1"/>
    <property type="molecule type" value="Genomic_DNA"/>
</dbReference>
<accession>A0A267E8F8</accession>
<feature type="transmembrane region" description="Helical" evidence="8">
    <location>
        <begin position="1134"/>
        <end position="1158"/>
    </location>
</feature>
<dbReference type="Gene3D" id="3.40.50.2300">
    <property type="match status" value="1"/>
</dbReference>
<keyword evidence="4 8" id="KW-0472">Membrane</keyword>
<dbReference type="GO" id="GO:0016020">
    <property type="term" value="C:membrane"/>
    <property type="evidence" value="ECO:0007669"/>
    <property type="project" value="UniProtKB-SubCell"/>
</dbReference>
<dbReference type="Pfam" id="PF01094">
    <property type="entry name" value="ANF_receptor"/>
    <property type="match status" value="1"/>
</dbReference>
<keyword evidence="3 8" id="KW-1133">Transmembrane helix</keyword>
<dbReference type="AlphaFoldDB" id="A0A267E8F8"/>
<feature type="domain" description="Receptor ligand binding region" evidence="9">
    <location>
        <begin position="654"/>
        <end position="890"/>
    </location>
</feature>
<dbReference type="GO" id="GO:0004930">
    <property type="term" value="F:G protein-coupled receptor activity"/>
    <property type="evidence" value="ECO:0007669"/>
    <property type="project" value="InterPro"/>
</dbReference>
<reference evidence="10 11" key="1">
    <citation type="submission" date="2017-06" db="EMBL/GenBank/DDBJ databases">
        <title>A platform for efficient transgenesis in Macrostomum lignano, a flatworm model organism for stem cell research.</title>
        <authorList>
            <person name="Berezikov E."/>
        </authorList>
    </citation>
    <scope>NUCLEOTIDE SEQUENCE [LARGE SCALE GENOMIC DNA]</scope>
    <source>
        <strain evidence="10">DV1</strain>
        <tissue evidence="10">Whole organism</tissue>
    </source>
</reference>
<evidence type="ECO:0000256" key="5">
    <source>
        <dbReference type="ARBA" id="ARBA00023170"/>
    </source>
</evidence>
<dbReference type="OrthoDB" id="425344at2759"/>
<evidence type="ECO:0000256" key="8">
    <source>
        <dbReference type="SAM" id="Phobius"/>
    </source>
</evidence>
<evidence type="ECO:0000313" key="11">
    <source>
        <dbReference type="Proteomes" id="UP000215902"/>
    </source>
</evidence>
<dbReference type="PANTHER" id="PTHR24060">
    <property type="entry name" value="METABOTROPIC GLUTAMATE RECEPTOR"/>
    <property type="match status" value="1"/>
</dbReference>
<gene>
    <name evidence="10" type="ORF">BOX15_Mlig019918g1</name>
</gene>
<dbReference type="InterPro" id="IPR000337">
    <property type="entry name" value="GPCR_3"/>
</dbReference>
<keyword evidence="11" id="KW-1185">Reference proteome</keyword>
<protein>
    <recommendedName>
        <fullName evidence="9">Receptor ligand binding region domain-containing protein</fullName>
    </recommendedName>
</protein>
<keyword evidence="6" id="KW-0325">Glycoprotein</keyword>
<dbReference type="PRINTS" id="PR00248">
    <property type="entry name" value="GPCRMGR"/>
</dbReference>
<organism evidence="10 11">
    <name type="scientific">Macrostomum lignano</name>
    <dbReference type="NCBI Taxonomy" id="282301"/>
    <lineage>
        <taxon>Eukaryota</taxon>
        <taxon>Metazoa</taxon>
        <taxon>Spiralia</taxon>
        <taxon>Lophotrochozoa</taxon>
        <taxon>Platyhelminthes</taxon>
        <taxon>Rhabditophora</taxon>
        <taxon>Macrostomorpha</taxon>
        <taxon>Macrostomida</taxon>
        <taxon>Macrostomidae</taxon>
        <taxon>Macrostomum</taxon>
    </lineage>
</organism>
<proteinExistence type="predicted"/>
<dbReference type="InterPro" id="IPR028082">
    <property type="entry name" value="Peripla_BP_I"/>
</dbReference>
<evidence type="ECO:0000256" key="2">
    <source>
        <dbReference type="ARBA" id="ARBA00022692"/>
    </source>
</evidence>
<evidence type="ECO:0000256" key="4">
    <source>
        <dbReference type="ARBA" id="ARBA00023136"/>
    </source>
</evidence>
<feature type="region of interest" description="Disordered" evidence="7">
    <location>
        <begin position="1101"/>
        <end position="1125"/>
    </location>
</feature>
<comment type="subcellular location">
    <subcellularLocation>
        <location evidence="1">Membrane</location>
        <topology evidence="1">Multi-pass membrane protein</topology>
    </subcellularLocation>
</comment>
<keyword evidence="5" id="KW-0675">Receptor</keyword>
<evidence type="ECO:0000256" key="1">
    <source>
        <dbReference type="ARBA" id="ARBA00004141"/>
    </source>
</evidence>
<comment type="caution">
    <text evidence="10">The sequence shown here is derived from an EMBL/GenBank/DDBJ whole genome shotgun (WGS) entry which is preliminary data.</text>
</comment>
<feature type="non-terminal residue" evidence="10">
    <location>
        <position position="1"/>
    </location>
</feature>
<name>A0A267E8F8_9PLAT</name>
<dbReference type="STRING" id="282301.A0A267E8F8"/>
<dbReference type="SUPFAM" id="SSF53822">
    <property type="entry name" value="Periplasmic binding protein-like I"/>
    <property type="match status" value="1"/>
</dbReference>
<keyword evidence="2 8" id="KW-0812">Transmembrane</keyword>
<evidence type="ECO:0000259" key="9">
    <source>
        <dbReference type="Pfam" id="PF01094"/>
    </source>
</evidence>
<evidence type="ECO:0000256" key="7">
    <source>
        <dbReference type="SAM" id="MobiDB-lite"/>
    </source>
</evidence>
<evidence type="ECO:0000256" key="6">
    <source>
        <dbReference type="ARBA" id="ARBA00023180"/>
    </source>
</evidence>
<dbReference type="Proteomes" id="UP000215902">
    <property type="component" value="Unassembled WGS sequence"/>
</dbReference>